<keyword evidence="3" id="KW-1185">Reference proteome</keyword>
<feature type="compositionally biased region" description="Basic and acidic residues" evidence="1">
    <location>
        <begin position="146"/>
        <end position="161"/>
    </location>
</feature>
<feature type="compositionally biased region" description="Polar residues" evidence="1">
    <location>
        <begin position="36"/>
        <end position="46"/>
    </location>
</feature>
<feature type="compositionally biased region" description="Basic residues" evidence="1">
    <location>
        <begin position="1"/>
        <end position="15"/>
    </location>
</feature>
<feature type="region of interest" description="Disordered" evidence="1">
    <location>
        <begin position="1"/>
        <end position="164"/>
    </location>
</feature>
<evidence type="ECO:0000256" key="1">
    <source>
        <dbReference type="SAM" id="MobiDB-lite"/>
    </source>
</evidence>
<comment type="caution">
    <text evidence="2">The sequence shown here is derived from an EMBL/GenBank/DDBJ whole genome shotgun (WGS) entry which is preliminary data.</text>
</comment>
<feature type="compositionally biased region" description="Basic residues" evidence="1">
    <location>
        <begin position="87"/>
        <end position="96"/>
    </location>
</feature>
<dbReference type="EMBL" id="PQXO01000331">
    <property type="protein sequence ID" value="TGO86125.1"/>
    <property type="molecule type" value="Genomic_DNA"/>
</dbReference>
<protein>
    <submittedName>
        <fullName evidence="2">Uncharacterized protein</fullName>
    </submittedName>
</protein>
<gene>
    <name evidence="2" type="ORF">BPOR_0332g00030</name>
</gene>
<feature type="compositionally biased region" description="Polar residues" evidence="1">
    <location>
        <begin position="107"/>
        <end position="134"/>
    </location>
</feature>
<feature type="compositionally biased region" description="Polar residues" evidence="1">
    <location>
        <begin position="64"/>
        <end position="82"/>
    </location>
</feature>
<reference evidence="2 3" key="1">
    <citation type="submission" date="2017-12" db="EMBL/GenBank/DDBJ databases">
        <title>Comparative genomics of Botrytis spp.</title>
        <authorList>
            <person name="Valero-Jimenez C.A."/>
            <person name="Tapia P."/>
            <person name="Veloso J."/>
            <person name="Silva-Moreno E."/>
            <person name="Staats M."/>
            <person name="Valdes J.H."/>
            <person name="Van Kan J.A.L."/>
        </authorList>
    </citation>
    <scope>NUCLEOTIDE SEQUENCE [LARGE SCALE GENOMIC DNA]</scope>
    <source>
        <strain evidence="2 3">MUCL3349</strain>
    </source>
</reference>
<sequence length="204" mass="22672">MFRNLKKTLRKHASGKKQSEDGEPLLAESEQHRPSHQGTHQSNVNASPLPFLSFGRHRKDRETLSASSVQETRVPQTNQYAPLSSHRPSRHNRRSTSRSIRSDENSRLSTSTRAESVVSSSGSHCTTSNMNRASGNPRVVILQGRSSRDEHRPSSASRDEPPILPLQDLALSKGRLSNSGTAILHFELFKERISSVDVAMSKID</sequence>
<evidence type="ECO:0000313" key="2">
    <source>
        <dbReference type="EMBL" id="TGO86125.1"/>
    </source>
</evidence>
<name>A0A4Z1KSP6_9HELO</name>
<dbReference type="AlphaFoldDB" id="A0A4Z1KSP6"/>
<evidence type="ECO:0000313" key="3">
    <source>
        <dbReference type="Proteomes" id="UP000297280"/>
    </source>
</evidence>
<accession>A0A4Z1KSP6</accession>
<proteinExistence type="predicted"/>
<dbReference type="Proteomes" id="UP000297280">
    <property type="component" value="Unassembled WGS sequence"/>
</dbReference>
<organism evidence="2 3">
    <name type="scientific">Botrytis porri</name>
    <dbReference type="NCBI Taxonomy" id="87229"/>
    <lineage>
        <taxon>Eukaryota</taxon>
        <taxon>Fungi</taxon>
        <taxon>Dikarya</taxon>
        <taxon>Ascomycota</taxon>
        <taxon>Pezizomycotina</taxon>
        <taxon>Leotiomycetes</taxon>
        <taxon>Helotiales</taxon>
        <taxon>Sclerotiniaceae</taxon>
        <taxon>Botrytis</taxon>
    </lineage>
</organism>